<comment type="caution">
    <text evidence="2">The sequence shown here is derived from an EMBL/GenBank/DDBJ whole genome shotgun (WGS) entry which is preliminary data.</text>
</comment>
<dbReference type="OrthoDB" id="9807410at2"/>
<proteinExistence type="predicted"/>
<dbReference type="STRING" id="1453498.LG45_12780"/>
<dbReference type="SUPFAM" id="SSF101898">
    <property type="entry name" value="NHL repeat"/>
    <property type="match status" value="1"/>
</dbReference>
<reference evidence="2 3" key="1">
    <citation type="submission" date="2014-09" db="EMBL/GenBank/DDBJ databases">
        <title>Whole Genome Shotgun of Flavobacterium aquatile LMG 4008.</title>
        <authorList>
            <person name="Gale A.N."/>
            <person name="Pipes S.E."/>
            <person name="Newman J.D."/>
        </authorList>
    </citation>
    <scope>NUCLEOTIDE SEQUENCE [LARGE SCALE GENOMIC DNA]</scope>
    <source>
        <strain evidence="2 3">LMG 4008</strain>
    </source>
</reference>
<dbReference type="Proteomes" id="UP000029554">
    <property type="component" value="Unassembled WGS sequence"/>
</dbReference>
<dbReference type="AlphaFoldDB" id="A0A095SR45"/>
<name>A0A095SR45_9FLAO</name>
<feature type="domain" description="PorZ N-terminal beta-propeller" evidence="1">
    <location>
        <begin position="43"/>
        <end position="202"/>
    </location>
</feature>
<dbReference type="InterPro" id="IPR011047">
    <property type="entry name" value="Quinoprotein_ADH-like_sf"/>
</dbReference>
<dbReference type="EMBL" id="JRHH01000005">
    <property type="protein sequence ID" value="KGD67096.1"/>
    <property type="molecule type" value="Genomic_DNA"/>
</dbReference>
<sequence length="764" mass="84799">MRYKFLILTLFLSVFSFSQGNLLWKGYFSYNKIYDISESTNAIYGASENALFIKGIFTGDITTINSIDGLKADEISAIYRSDSANLTFVGNSNGLLLVVKSDGSIVPRRGIIDEVPVAPTIKRINHFYEIEGKVYISCDYGISVFNLTTLEFDSTYFLGPSGSYLSVRQTTAKDGFIYAATNNGIRRASLANPFLEDFNQWTDISGFQWSGIASSENQIIAARTDNKIFRYNGSAFVEQVTLSENIIDVRASNNYFIVTTLNHVYVYNQSLVQIAHILSSQIIDIPVTFSCATVIEEIIFIGSNENGIISIPISTPTTYEFIMPDGPVLNDVFRVKKSTSTLWALYGKYNRNYNPYNLEPPYGFFQYPISKLTQEDGWDVIPYADLFGAKSLSNIAFNPNNENELYISSYYSGLLKVVDGVPTELLNNTNTGSNGIQAPSVDEGSRINGPVFDRSGNLWITNNFVAKALKVLRASGSWESYDLSDVIPETNFESYAIPVVDKNNTKWLPTLRNGLIAFNETSNKSMVIKSEALGNLPDIDVRCVTIDNRNQLWIGTARGLRIISSVDQFLSQDLIQTRDIIINEDGLAQELFFQQFINDIAVDGANRKWVALADAGVYLVSPNGQETIYQFTKDNSPLPSNTINDIEIDNVSGEVFFATDKGLVSFKGTSTKPEETLQNVYVYPNPVRPEFSGTIKIAGLTDKAIIKITDIEGNLVFETTSSGGTIEWDGTAFGKYKVASGVYMIFVSAQDAVETTVKKVMIIR</sequence>
<keyword evidence="3" id="KW-1185">Reference proteome</keyword>
<evidence type="ECO:0000259" key="1">
    <source>
        <dbReference type="Pfam" id="PF21544"/>
    </source>
</evidence>
<organism evidence="2 3">
    <name type="scientific">Flavobacterium aquatile LMG 4008 = ATCC 11947</name>
    <dbReference type="NCBI Taxonomy" id="1453498"/>
    <lineage>
        <taxon>Bacteria</taxon>
        <taxon>Pseudomonadati</taxon>
        <taxon>Bacteroidota</taxon>
        <taxon>Flavobacteriia</taxon>
        <taxon>Flavobacteriales</taxon>
        <taxon>Flavobacteriaceae</taxon>
        <taxon>Flavobacterium</taxon>
    </lineage>
</organism>
<evidence type="ECO:0000313" key="2">
    <source>
        <dbReference type="EMBL" id="KGD67096.1"/>
    </source>
</evidence>
<dbReference type="SUPFAM" id="SSF50998">
    <property type="entry name" value="Quinoprotein alcohol dehydrogenase-like"/>
    <property type="match status" value="1"/>
</dbReference>
<dbReference type="Gene3D" id="2.130.10.10">
    <property type="entry name" value="YVTN repeat-like/Quinoprotein amine dehydrogenase"/>
    <property type="match status" value="2"/>
</dbReference>
<dbReference type="Pfam" id="PF21544">
    <property type="entry name" value="PorZ_N_b_propeller"/>
    <property type="match status" value="1"/>
</dbReference>
<accession>A0A095SR45</accession>
<dbReference type="eggNOG" id="COG3292">
    <property type="taxonomic scope" value="Bacteria"/>
</dbReference>
<dbReference type="InterPro" id="IPR048954">
    <property type="entry name" value="PorZ_N"/>
</dbReference>
<gene>
    <name evidence="2" type="ORF">LG45_12780</name>
</gene>
<dbReference type="InterPro" id="IPR015943">
    <property type="entry name" value="WD40/YVTN_repeat-like_dom_sf"/>
</dbReference>
<protein>
    <submittedName>
        <fullName evidence="2">ABC transporter substrate-binding protein</fullName>
    </submittedName>
</protein>
<evidence type="ECO:0000313" key="3">
    <source>
        <dbReference type="Proteomes" id="UP000029554"/>
    </source>
</evidence>
<dbReference type="RefSeq" id="WP_035127619.1">
    <property type="nucleotide sequence ID" value="NZ_JRHH01000005.1"/>
</dbReference>